<dbReference type="GO" id="GO:0000976">
    <property type="term" value="F:transcription cis-regulatory region binding"/>
    <property type="evidence" value="ECO:0007669"/>
    <property type="project" value="TreeGrafter"/>
</dbReference>
<keyword evidence="2" id="KW-0805">Transcription regulation</keyword>
<dbReference type="Gene3D" id="3.40.50.2300">
    <property type="match status" value="2"/>
</dbReference>
<dbReference type="EMBL" id="SSOA01000006">
    <property type="protein sequence ID" value="THF49344.1"/>
    <property type="molecule type" value="Genomic_DNA"/>
</dbReference>
<dbReference type="CDD" id="cd06274">
    <property type="entry name" value="PBP1_FruR"/>
    <property type="match status" value="1"/>
</dbReference>
<evidence type="ECO:0000313" key="6">
    <source>
        <dbReference type="EMBL" id="THF49344.1"/>
    </source>
</evidence>
<organism evidence="6 7">
    <name type="scientific">Allorhizobium terrae</name>
    <dbReference type="NCBI Taxonomy" id="1848972"/>
    <lineage>
        <taxon>Bacteria</taxon>
        <taxon>Pseudomonadati</taxon>
        <taxon>Pseudomonadota</taxon>
        <taxon>Alphaproteobacteria</taxon>
        <taxon>Hyphomicrobiales</taxon>
        <taxon>Rhizobiaceae</taxon>
        <taxon>Rhizobium/Agrobacterium group</taxon>
        <taxon>Allorhizobium</taxon>
    </lineage>
</organism>
<proteinExistence type="predicted"/>
<keyword evidence="4" id="KW-0804">Transcription</keyword>
<comment type="caution">
    <text evidence="6">The sequence shown here is derived from an EMBL/GenBank/DDBJ whole genome shotgun (WGS) entry which is preliminary data.</text>
</comment>
<evidence type="ECO:0000256" key="2">
    <source>
        <dbReference type="ARBA" id="ARBA00023015"/>
    </source>
</evidence>
<dbReference type="PANTHER" id="PTHR30146:SF45">
    <property type="entry name" value="CATABOLITE REPRESSOR_ACTIVATOR"/>
    <property type="match status" value="1"/>
</dbReference>
<sequence length="356" mass="38675">MADLNPKKATIYDLSVLSGASASTVSAVLNGTWRKRRISEETAGKILSLAKAQRYTTNLQARGLRSSKSGLVGLLVPVYENRFFSSMAQAFEAEAHKRGLSPMVVSGRRDPEAERKTVESLIAYSIDALFIAGVANPDGVHQVCADAALPHVNLDLPGKLASSVISNNRHGAEILTSAILEHAARAGALSPDDVVLFGGHDDHASLERIAGFHAAKSAYFKADGSVDDVEKTGYSPRMTELVLENYFKRKGRLPRCFFVNSSINFEGLLRFMGRHDPSVVSDIVVGCFDYDPFASFLPFPVYMIKPDISKMLEIGFELLDTAPVEPLVTIIEPMLIPPRTALTGPLDDVSQMHTAK</sequence>
<dbReference type="RefSeq" id="WP_190236311.1">
    <property type="nucleotide sequence ID" value="NZ_SSOA01000006.1"/>
</dbReference>
<dbReference type="PROSITE" id="PS50932">
    <property type="entry name" value="HTH_LACI_2"/>
    <property type="match status" value="1"/>
</dbReference>
<gene>
    <name evidence="6" type="ORF">E6C51_13320</name>
</gene>
<dbReference type="InterPro" id="IPR010982">
    <property type="entry name" value="Lambda_DNA-bd_dom_sf"/>
</dbReference>
<feature type="domain" description="HTH lacI-type" evidence="5">
    <location>
        <begin position="9"/>
        <end position="66"/>
    </location>
</feature>
<name>A0A4S3ZUM7_9HYPH</name>
<evidence type="ECO:0000313" key="7">
    <source>
        <dbReference type="Proteomes" id="UP000310754"/>
    </source>
</evidence>
<dbReference type="InterPro" id="IPR028082">
    <property type="entry name" value="Peripla_BP_I"/>
</dbReference>
<dbReference type="AlphaFoldDB" id="A0A4S3ZUM7"/>
<keyword evidence="7" id="KW-1185">Reference proteome</keyword>
<evidence type="ECO:0000259" key="5">
    <source>
        <dbReference type="PROSITE" id="PS50932"/>
    </source>
</evidence>
<dbReference type="CDD" id="cd01392">
    <property type="entry name" value="HTH_LacI"/>
    <property type="match status" value="1"/>
</dbReference>
<dbReference type="SUPFAM" id="SSF53822">
    <property type="entry name" value="Periplasmic binding protein-like I"/>
    <property type="match status" value="1"/>
</dbReference>
<keyword evidence="3 6" id="KW-0238">DNA-binding</keyword>
<reference evidence="6 7" key="1">
    <citation type="submission" date="2019-04" db="EMBL/GenBank/DDBJ databases">
        <title>Rhizobium terrae sp. nov., isolated from a paddy soil.</title>
        <authorList>
            <person name="Lin S.-Y."/>
            <person name="Hameed A."/>
            <person name="Huang H.-I."/>
            <person name="Young C.-C."/>
        </authorList>
    </citation>
    <scope>NUCLEOTIDE SEQUENCE [LARGE SCALE GENOMIC DNA]</scope>
    <source>
        <strain evidence="6 7">CC-HIH110</strain>
    </source>
</reference>
<dbReference type="GO" id="GO:0003700">
    <property type="term" value="F:DNA-binding transcription factor activity"/>
    <property type="evidence" value="ECO:0007669"/>
    <property type="project" value="TreeGrafter"/>
</dbReference>
<dbReference type="Proteomes" id="UP000310754">
    <property type="component" value="Unassembled WGS sequence"/>
</dbReference>
<dbReference type="InterPro" id="IPR000843">
    <property type="entry name" value="HTH_LacI"/>
</dbReference>
<evidence type="ECO:0000256" key="1">
    <source>
        <dbReference type="ARBA" id="ARBA00022491"/>
    </source>
</evidence>
<protein>
    <submittedName>
        <fullName evidence="6">LacI family DNA-binding transcriptional regulator</fullName>
    </submittedName>
</protein>
<accession>A0A4S3ZUM7</accession>
<keyword evidence="1" id="KW-0678">Repressor</keyword>
<dbReference type="PANTHER" id="PTHR30146">
    <property type="entry name" value="LACI-RELATED TRANSCRIPTIONAL REPRESSOR"/>
    <property type="match status" value="1"/>
</dbReference>
<dbReference type="SMART" id="SM00354">
    <property type="entry name" value="HTH_LACI"/>
    <property type="match status" value="1"/>
</dbReference>
<dbReference type="Gene3D" id="1.10.260.40">
    <property type="entry name" value="lambda repressor-like DNA-binding domains"/>
    <property type="match status" value="1"/>
</dbReference>
<dbReference type="SUPFAM" id="SSF47413">
    <property type="entry name" value="lambda repressor-like DNA-binding domains"/>
    <property type="match status" value="1"/>
</dbReference>
<evidence type="ECO:0000256" key="4">
    <source>
        <dbReference type="ARBA" id="ARBA00023163"/>
    </source>
</evidence>
<evidence type="ECO:0000256" key="3">
    <source>
        <dbReference type="ARBA" id="ARBA00023125"/>
    </source>
</evidence>